<evidence type="ECO:0000313" key="3">
    <source>
        <dbReference type="Proteomes" id="UP000316726"/>
    </source>
</evidence>
<dbReference type="EMBL" id="CP031038">
    <property type="protein sequence ID" value="QDZ21223.1"/>
    <property type="molecule type" value="Genomic_DNA"/>
</dbReference>
<feature type="region of interest" description="Disordered" evidence="1">
    <location>
        <begin position="58"/>
        <end position="77"/>
    </location>
</feature>
<dbReference type="PANTHER" id="PTHR34127:SF1">
    <property type="entry name" value="OS04G0405600 PROTEIN"/>
    <property type="match status" value="1"/>
</dbReference>
<evidence type="ECO:0000313" key="2">
    <source>
        <dbReference type="EMBL" id="QDZ21223.1"/>
    </source>
</evidence>
<protein>
    <submittedName>
        <fullName evidence="2">DUF1350 domain-containing protein</fullName>
    </submittedName>
</protein>
<dbReference type="Proteomes" id="UP000316726">
    <property type="component" value="Chromosome 5"/>
</dbReference>
<dbReference type="STRING" id="1764295.A0A5B8ML86"/>
<evidence type="ECO:0000256" key="1">
    <source>
        <dbReference type="SAM" id="MobiDB-lite"/>
    </source>
</evidence>
<proteinExistence type="predicted"/>
<accession>A0A5B8ML86</accession>
<gene>
    <name evidence="2" type="ORF">A3770_05p37410</name>
</gene>
<dbReference type="InterPro" id="IPR010765">
    <property type="entry name" value="DUF1350"/>
</dbReference>
<dbReference type="AlphaFoldDB" id="A0A5B8ML86"/>
<reference evidence="2 3" key="1">
    <citation type="submission" date="2018-07" db="EMBL/GenBank/DDBJ databases">
        <title>The complete nuclear genome of the prasinophyte Chloropicon primus (CCMP1205).</title>
        <authorList>
            <person name="Pombert J.-F."/>
            <person name="Otis C."/>
            <person name="Turmel M."/>
            <person name="Lemieux C."/>
        </authorList>
    </citation>
    <scope>NUCLEOTIDE SEQUENCE [LARGE SCALE GENOMIC DNA]</scope>
    <source>
        <strain evidence="2 3">CCMP1205</strain>
    </source>
</reference>
<keyword evidence="3" id="KW-1185">Reference proteome</keyword>
<dbReference type="PANTHER" id="PTHR34127">
    <property type="entry name" value="OS04G0405600 PROTEIN"/>
    <property type="match status" value="1"/>
</dbReference>
<dbReference type="Gene3D" id="3.40.50.1820">
    <property type="entry name" value="alpha/beta hydrolase"/>
    <property type="match status" value="1"/>
</dbReference>
<dbReference type="InterPro" id="IPR029058">
    <property type="entry name" value="AB_hydrolase_fold"/>
</dbReference>
<name>A0A5B8ML86_9CHLO</name>
<dbReference type="SUPFAM" id="SSF53474">
    <property type="entry name" value="alpha/beta-Hydrolases"/>
    <property type="match status" value="1"/>
</dbReference>
<dbReference type="OrthoDB" id="4892at2759"/>
<feature type="region of interest" description="Disordered" evidence="1">
    <location>
        <begin position="1"/>
        <end position="21"/>
    </location>
</feature>
<sequence>MAHVSAGGLGMRCPSRKGQATASRISCRSSGSCGRSRKNPARSVRRFERSGWLSPVRGVGENGGVGDKRSEVPSTSLARTAGPEGFLQLERAITERLAESNLIPEENGWEQVEGCWCFDPSSTESSAARPTEPKALVHFVGGAFVGASPQLTYRYFLEQLASRGFFVIATPFETNFEHLKIADDVYLKYTKCVRALGPRVDGLQTIGVGHSLGALEQLLLCSRYKDLNENRAGNVLISFNNKPVTDAIPFYAELIAPASSQFVAPLLQQLGTMPQASMMNTLVDSLRGQTPDFIQKNVFPLIDQLVPIYEDIAQDRLEFSPTPDESKAYIEKRYLCTRNLLVQFRNDTIDETPALAETLQNRFAKEGLAGQPSVGLELTVNQVSGDHVTPCKQPPSLVEDQVSQFSEQSKSFLGGMVDIAGMAQGLSGSTLFSDNMGSMANAMQKGIDQLASDLSTNLMSVSEVDQVDDLVDLLTRWSGVEPRIVRALPSTDDQG</sequence>
<organism evidence="2 3">
    <name type="scientific">Chloropicon primus</name>
    <dbReference type="NCBI Taxonomy" id="1764295"/>
    <lineage>
        <taxon>Eukaryota</taxon>
        <taxon>Viridiplantae</taxon>
        <taxon>Chlorophyta</taxon>
        <taxon>Chloropicophyceae</taxon>
        <taxon>Chloropicales</taxon>
        <taxon>Chloropicaceae</taxon>
        <taxon>Chloropicon</taxon>
    </lineage>
</organism>
<dbReference type="Pfam" id="PF07082">
    <property type="entry name" value="DUF1350"/>
    <property type="match status" value="1"/>
</dbReference>